<dbReference type="HOGENOM" id="CLU_790851_0_0_1"/>
<dbReference type="GO" id="GO:0051707">
    <property type="term" value="P:response to other organism"/>
    <property type="evidence" value="ECO:0007669"/>
    <property type="project" value="UniProtKB-ARBA"/>
</dbReference>
<dbReference type="GO" id="GO:0006952">
    <property type="term" value="P:defense response"/>
    <property type="evidence" value="ECO:0007669"/>
    <property type="project" value="UniProtKB-ARBA"/>
</dbReference>
<dbReference type="SUPFAM" id="SSF49899">
    <property type="entry name" value="Concanavalin A-like lectins/glucanases"/>
    <property type="match status" value="1"/>
</dbReference>
<keyword evidence="10 12" id="KW-0472">Membrane</keyword>
<keyword evidence="11 14" id="KW-0675">Receptor</keyword>
<dbReference type="Gene3D" id="1.10.510.10">
    <property type="entry name" value="Transferase(Phosphotransferase) domain 1"/>
    <property type="match status" value="1"/>
</dbReference>
<dbReference type="InterPro" id="IPR013320">
    <property type="entry name" value="ConA-like_dom_sf"/>
</dbReference>
<evidence type="ECO:0000256" key="8">
    <source>
        <dbReference type="ARBA" id="ARBA00022840"/>
    </source>
</evidence>
<comment type="similarity">
    <text evidence="2">In the N-terminal section; belongs to the leguminous lectin family.</text>
</comment>
<dbReference type="InterPro" id="IPR001245">
    <property type="entry name" value="Ser-Thr/Tyr_kinase_cat_dom"/>
</dbReference>
<dbReference type="Pfam" id="PF00139">
    <property type="entry name" value="Lectin_legB"/>
    <property type="match status" value="1"/>
</dbReference>
<dbReference type="GO" id="GO:0016020">
    <property type="term" value="C:membrane"/>
    <property type="evidence" value="ECO:0007669"/>
    <property type="project" value="UniProtKB-SubCell"/>
</dbReference>
<evidence type="ECO:0000256" key="4">
    <source>
        <dbReference type="ARBA" id="ARBA00022692"/>
    </source>
</evidence>
<sequence>MDCVMDIMVDKNQPAFVPGSVFPDKHFAAGEGLGLACVDQQYSSKNHHFVAIEFDIFTNYYDPRGDHNLSYILDMKEYLLEWVTLGFSSAIAIFYAIHTIYSWNFTSSLNYNGNITYPDIPIPCPVLNLYVPLQSLVLNPNVPLPRPMLNPDVPLPSHVSEDTSKKKKLVRYTNNFSREKFLGQGGFGYVCKRYMKESNSYIDVKGISRETNQEIKEYASEVRIIRLTHKHMVQLIGRCHQKRELLHVYEFMPNGSLDYNLYKGQSHFTCTIRFKNSEGTMCCRDLECVTTSKASKETDIHSFSFVALEIAYGRKPSDPKAEEHQINIVDWVWKLYRIENISDAVDLRLLS</sequence>
<evidence type="ECO:0000256" key="7">
    <source>
        <dbReference type="ARBA" id="ARBA00022741"/>
    </source>
</evidence>
<keyword evidence="4 12" id="KW-0812">Transmembrane</keyword>
<reference evidence="14" key="1">
    <citation type="journal article" date="2015" name="J. Exp. Bot.">
        <title>L-type lectin receptor kinases in Nicotiana benthamiana and tomato and their role in Phytophthora resistance.</title>
        <authorList>
            <person name="Wang Y."/>
            <person name="Weide R."/>
            <person name="Govers F."/>
            <person name="Bouwmeester K."/>
        </authorList>
    </citation>
    <scope>NUCLEOTIDE SEQUENCE</scope>
</reference>
<dbReference type="AlphaFoldDB" id="K4D032"/>
<dbReference type="InterPro" id="IPR011009">
    <property type="entry name" value="Kinase-like_dom_sf"/>
</dbReference>
<evidence type="ECO:0000256" key="11">
    <source>
        <dbReference type="ARBA" id="ARBA00023170"/>
    </source>
</evidence>
<evidence type="ECO:0000256" key="2">
    <source>
        <dbReference type="ARBA" id="ARBA00008536"/>
    </source>
</evidence>
<keyword evidence="14" id="KW-0808">Transferase</keyword>
<dbReference type="PROSITE" id="PS50011">
    <property type="entry name" value="PROTEIN_KINASE_DOM"/>
    <property type="match status" value="1"/>
</dbReference>
<comment type="similarity">
    <text evidence="3">In the C-terminal section; belongs to the protein kinase superfamily. Ser/Thr protein kinase family.</text>
</comment>
<keyword evidence="6" id="KW-0430">Lectin</keyword>
<dbReference type="eggNOG" id="ENOG502QTX3">
    <property type="taxonomic scope" value="Eukaryota"/>
</dbReference>
<protein>
    <submittedName>
        <fullName evidence="14">Lectin receptor kinase</fullName>
    </submittedName>
</protein>
<proteinExistence type="inferred from homology"/>
<dbReference type="Gene3D" id="2.60.120.200">
    <property type="match status" value="1"/>
</dbReference>
<dbReference type="Gene3D" id="3.30.200.20">
    <property type="entry name" value="Phosphorylase Kinase, domain 1"/>
    <property type="match status" value="1"/>
</dbReference>
<accession>K4D032</accession>
<keyword evidence="5" id="KW-0732">Signal</keyword>
<keyword evidence="7" id="KW-0547">Nucleotide-binding</keyword>
<dbReference type="EMBL" id="KT232164">
    <property type="protein sequence ID" value="AKV93720.1"/>
    <property type="molecule type" value="Genomic_DNA"/>
</dbReference>
<dbReference type="GO" id="GO:0030246">
    <property type="term" value="F:carbohydrate binding"/>
    <property type="evidence" value="ECO:0007669"/>
    <property type="project" value="UniProtKB-KW"/>
</dbReference>
<evidence type="ECO:0000256" key="3">
    <source>
        <dbReference type="ARBA" id="ARBA00010217"/>
    </source>
</evidence>
<evidence type="ECO:0000256" key="10">
    <source>
        <dbReference type="ARBA" id="ARBA00023136"/>
    </source>
</evidence>
<evidence type="ECO:0000256" key="9">
    <source>
        <dbReference type="ARBA" id="ARBA00022989"/>
    </source>
</evidence>
<dbReference type="InterPro" id="IPR050528">
    <property type="entry name" value="L-type_Lectin-RKs"/>
</dbReference>
<evidence type="ECO:0000259" key="13">
    <source>
        <dbReference type="PROSITE" id="PS50011"/>
    </source>
</evidence>
<dbReference type="SUPFAM" id="SSF56112">
    <property type="entry name" value="Protein kinase-like (PK-like)"/>
    <property type="match status" value="1"/>
</dbReference>
<dbReference type="PhylomeDB" id="K4D032"/>
<dbReference type="GO" id="GO:0005524">
    <property type="term" value="F:ATP binding"/>
    <property type="evidence" value="ECO:0007669"/>
    <property type="project" value="UniProtKB-KW"/>
</dbReference>
<feature type="transmembrane region" description="Helical" evidence="12">
    <location>
        <begin position="79"/>
        <end position="101"/>
    </location>
</feature>
<evidence type="ECO:0000313" key="14">
    <source>
        <dbReference type="EMBL" id="AKV93720.1"/>
    </source>
</evidence>
<dbReference type="SMR" id="K4D032"/>
<dbReference type="InterPro" id="IPR001220">
    <property type="entry name" value="Legume_lectin_dom"/>
</dbReference>
<dbReference type="Pfam" id="PF07714">
    <property type="entry name" value="PK_Tyr_Ser-Thr"/>
    <property type="match status" value="1"/>
</dbReference>
<keyword evidence="9 12" id="KW-1133">Transmembrane helix</keyword>
<dbReference type="InterPro" id="IPR000719">
    <property type="entry name" value="Prot_kinase_dom"/>
</dbReference>
<evidence type="ECO:0000256" key="1">
    <source>
        <dbReference type="ARBA" id="ARBA00004479"/>
    </source>
</evidence>
<feature type="domain" description="Protein kinase" evidence="13">
    <location>
        <begin position="176"/>
        <end position="351"/>
    </location>
</feature>
<gene>
    <name evidence="14" type="primary">LecRK</name>
    <name evidence="14" type="ORF">Solyc10g047700.1.1</name>
</gene>
<name>K4D032_SOLLC</name>
<keyword evidence="14" id="KW-0418">Kinase</keyword>
<dbReference type="PANTHER" id="PTHR27007">
    <property type="match status" value="1"/>
</dbReference>
<evidence type="ECO:0000256" key="12">
    <source>
        <dbReference type="SAM" id="Phobius"/>
    </source>
</evidence>
<keyword evidence="8" id="KW-0067">ATP-binding</keyword>
<organism evidence="14">
    <name type="scientific">Solanum lycopersicum</name>
    <name type="common">Tomato</name>
    <name type="synonym">Lycopersicon esculentum</name>
    <dbReference type="NCBI Taxonomy" id="4081"/>
    <lineage>
        <taxon>Eukaryota</taxon>
        <taxon>Viridiplantae</taxon>
        <taxon>Streptophyta</taxon>
        <taxon>Embryophyta</taxon>
        <taxon>Tracheophyta</taxon>
        <taxon>Spermatophyta</taxon>
        <taxon>Magnoliopsida</taxon>
        <taxon>eudicotyledons</taxon>
        <taxon>Gunneridae</taxon>
        <taxon>Pentapetalae</taxon>
        <taxon>asterids</taxon>
        <taxon>lamiids</taxon>
        <taxon>Solanales</taxon>
        <taxon>Solanaceae</taxon>
        <taxon>Solanoideae</taxon>
        <taxon>Solaneae</taxon>
        <taxon>Solanum</taxon>
        <taxon>Solanum subgen. Lycopersicon</taxon>
    </lineage>
</organism>
<dbReference type="GO" id="GO:0004672">
    <property type="term" value="F:protein kinase activity"/>
    <property type="evidence" value="ECO:0007669"/>
    <property type="project" value="InterPro"/>
</dbReference>
<evidence type="ECO:0000256" key="6">
    <source>
        <dbReference type="ARBA" id="ARBA00022734"/>
    </source>
</evidence>
<evidence type="ECO:0000256" key="5">
    <source>
        <dbReference type="ARBA" id="ARBA00022729"/>
    </source>
</evidence>
<comment type="subcellular location">
    <subcellularLocation>
        <location evidence="1">Membrane</location>
        <topology evidence="1">Single-pass type I membrane protein</topology>
    </subcellularLocation>
</comment>